<accession>A0ABV6EC49</accession>
<evidence type="ECO:0000313" key="1">
    <source>
        <dbReference type="EMBL" id="MFC0226319.1"/>
    </source>
</evidence>
<dbReference type="Proteomes" id="UP001589792">
    <property type="component" value="Unassembled WGS sequence"/>
</dbReference>
<reference evidence="1 2" key="1">
    <citation type="submission" date="2024-09" db="EMBL/GenBank/DDBJ databases">
        <authorList>
            <person name="Sun Q."/>
            <person name="Mori K."/>
        </authorList>
    </citation>
    <scope>NUCLEOTIDE SEQUENCE [LARGE SCALE GENOMIC DNA]</scope>
    <source>
        <strain evidence="1 2">CCM 8626</strain>
    </source>
</reference>
<dbReference type="RefSeq" id="WP_380674018.1">
    <property type="nucleotide sequence ID" value="NZ_CP173186.1"/>
</dbReference>
<comment type="caution">
    <text evidence="1">The sequence shown here is derived from an EMBL/GenBank/DDBJ whole genome shotgun (WGS) entry which is preliminary data.</text>
</comment>
<dbReference type="EMBL" id="JBHLXG010000005">
    <property type="protein sequence ID" value="MFC0226319.1"/>
    <property type="molecule type" value="Genomic_DNA"/>
</dbReference>
<name>A0ABV6EC49_9GAMM</name>
<sequence>MLMSKAAYAKHRGVSRQTVYDWIAKGDIVMSGTKIDVEATERQRQGGEKRAMYDDIDMERKIIISPRASVITDESEDDALYTPFKATAEKAAEMVLILDDLYPPAETYAELQMRIHDASEALGLELRLIAADGNEEYVTGLEFYDAEQDYIACRFDSPFYELETLTFFRWLITKKQLGDLDNVTKAGLAALAEPFVYDVKAIYDERAGISDDEEP</sequence>
<organism evidence="1 2">
    <name type="scientific">Serratia aquatilis</name>
    <dbReference type="NCBI Taxonomy" id="1737515"/>
    <lineage>
        <taxon>Bacteria</taxon>
        <taxon>Pseudomonadati</taxon>
        <taxon>Pseudomonadota</taxon>
        <taxon>Gammaproteobacteria</taxon>
        <taxon>Enterobacterales</taxon>
        <taxon>Yersiniaceae</taxon>
        <taxon>Serratia</taxon>
    </lineage>
</organism>
<keyword evidence="2" id="KW-1185">Reference proteome</keyword>
<gene>
    <name evidence="1" type="ORF">ACFFJ3_07365</name>
</gene>
<evidence type="ECO:0008006" key="3">
    <source>
        <dbReference type="Google" id="ProtNLM"/>
    </source>
</evidence>
<protein>
    <recommendedName>
        <fullName evidence="3">Helix-turn-helix domain-containing protein</fullName>
    </recommendedName>
</protein>
<evidence type="ECO:0000313" key="2">
    <source>
        <dbReference type="Proteomes" id="UP001589792"/>
    </source>
</evidence>
<proteinExistence type="predicted"/>